<sequence length="108" mass="12080">MQPFDSRHDITRIKSDGLSVFQEILSWQMAPARWDRISRTVESAHTAYDTGDLDAFQLAVKVLKLAGPTKVTPISPESDTPPPPQVEERLAYLISRLSSTPDADQESR</sequence>
<keyword evidence="3" id="KW-1185">Reference proteome</keyword>
<evidence type="ECO:0000313" key="2">
    <source>
        <dbReference type="EMBL" id="MBB6472455.1"/>
    </source>
</evidence>
<dbReference type="AlphaFoldDB" id="A0A7X0IC24"/>
<organism evidence="2 3">
    <name type="scientific">Sphaerisporangium rubeum</name>
    <dbReference type="NCBI Taxonomy" id="321317"/>
    <lineage>
        <taxon>Bacteria</taxon>
        <taxon>Bacillati</taxon>
        <taxon>Actinomycetota</taxon>
        <taxon>Actinomycetes</taxon>
        <taxon>Streptosporangiales</taxon>
        <taxon>Streptosporangiaceae</taxon>
        <taxon>Sphaerisporangium</taxon>
    </lineage>
</organism>
<protein>
    <recommendedName>
        <fullName evidence="1">CATRA-Associated Small Protein domain-containing protein</fullName>
    </recommendedName>
</protein>
<feature type="domain" description="CATRA-Associated Small Protein" evidence="1">
    <location>
        <begin position="19"/>
        <end position="98"/>
    </location>
</feature>
<evidence type="ECO:0000259" key="1">
    <source>
        <dbReference type="Pfam" id="PF20271"/>
    </source>
</evidence>
<evidence type="ECO:0000313" key="3">
    <source>
        <dbReference type="Proteomes" id="UP000555564"/>
    </source>
</evidence>
<dbReference type="EMBL" id="JACHIU010000001">
    <property type="protein sequence ID" value="MBB6472455.1"/>
    <property type="molecule type" value="Genomic_DNA"/>
</dbReference>
<dbReference type="InterPro" id="IPR046924">
    <property type="entry name" value="CATASP"/>
</dbReference>
<reference evidence="2 3" key="1">
    <citation type="submission" date="2020-08" db="EMBL/GenBank/DDBJ databases">
        <title>Sequencing the genomes of 1000 actinobacteria strains.</title>
        <authorList>
            <person name="Klenk H.-P."/>
        </authorList>
    </citation>
    <scope>NUCLEOTIDE SEQUENCE [LARGE SCALE GENOMIC DNA]</scope>
    <source>
        <strain evidence="2 3">DSM 44936</strain>
    </source>
</reference>
<dbReference type="RefSeq" id="WP_184979537.1">
    <property type="nucleotide sequence ID" value="NZ_BAAALO010000037.1"/>
</dbReference>
<dbReference type="Proteomes" id="UP000555564">
    <property type="component" value="Unassembled WGS sequence"/>
</dbReference>
<name>A0A7X0IC24_9ACTN</name>
<gene>
    <name evidence="2" type="ORF">BJ992_001886</name>
</gene>
<proteinExistence type="predicted"/>
<dbReference type="Pfam" id="PF20271">
    <property type="entry name" value="CATASP"/>
    <property type="match status" value="1"/>
</dbReference>
<comment type="caution">
    <text evidence="2">The sequence shown here is derived from an EMBL/GenBank/DDBJ whole genome shotgun (WGS) entry which is preliminary data.</text>
</comment>
<accession>A0A7X0IC24</accession>